<gene>
    <name evidence="1" type="ORF">OK18_15345</name>
</gene>
<dbReference type="PATRIC" id="fig|1324352.5.peg.3197"/>
<dbReference type="RefSeq" id="WP_053328560.1">
    <property type="nucleotide sequence ID" value="NZ_CP009928.1"/>
</dbReference>
<proteinExistence type="predicted"/>
<dbReference type="AlphaFoldDB" id="A0A0G3M734"/>
<dbReference type="EMBL" id="CP009928">
    <property type="protein sequence ID" value="AKK73798.1"/>
    <property type="molecule type" value="Genomic_DNA"/>
</dbReference>
<dbReference type="Proteomes" id="UP000035213">
    <property type="component" value="Chromosome"/>
</dbReference>
<reference evidence="1 2" key="1">
    <citation type="submission" date="2014-11" db="EMBL/GenBank/DDBJ databases">
        <authorList>
            <person name="Park G.-S."/>
            <person name="Hong S.-J."/>
            <person name="Jung B.K."/>
            <person name="Khan A.R."/>
            <person name="Kwak Y."/>
            <person name="Shin J.-H."/>
        </authorList>
    </citation>
    <scope>NUCLEOTIDE SEQUENCE [LARGE SCALE GENOMIC DNA]</scope>
    <source>
        <strain evidence="1 2">DSM 27622</strain>
    </source>
</reference>
<evidence type="ECO:0000313" key="2">
    <source>
        <dbReference type="Proteomes" id="UP000035213"/>
    </source>
</evidence>
<dbReference type="KEGG" id="cgn:OK18_15345"/>
<protein>
    <submittedName>
        <fullName evidence="1">Uncharacterized protein</fullName>
    </submittedName>
</protein>
<evidence type="ECO:0000313" key="1">
    <source>
        <dbReference type="EMBL" id="AKK73798.1"/>
    </source>
</evidence>
<name>A0A0G3M734_CHRGL</name>
<organism evidence="1 2">
    <name type="scientific">Chryseobacterium gallinarum</name>
    <dbReference type="NCBI Taxonomy" id="1324352"/>
    <lineage>
        <taxon>Bacteria</taxon>
        <taxon>Pseudomonadati</taxon>
        <taxon>Bacteroidota</taxon>
        <taxon>Flavobacteriia</taxon>
        <taxon>Flavobacteriales</taxon>
        <taxon>Weeksellaceae</taxon>
        <taxon>Chryseobacterium group</taxon>
        <taxon>Chryseobacterium</taxon>
    </lineage>
</organism>
<accession>A0A0G3M734</accession>
<sequence length="82" mass="9448">MKTLLKKEFNDSTSIDISEFENGRIASMVFAGDGGWVSQYHDKAFEEVCKLERLKIHQKLKEKSCTKSSLELLLSFNQTELF</sequence>
<dbReference type="STRING" id="1324352.OK18_15345"/>